<dbReference type="AlphaFoldDB" id="A0A176XI51"/>
<organism evidence="2 3">
    <name type="scientific">Agrobacterium tumefaciens</name>
    <dbReference type="NCBI Taxonomy" id="358"/>
    <lineage>
        <taxon>Bacteria</taxon>
        <taxon>Pseudomonadati</taxon>
        <taxon>Pseudomonadota</taxon>
        <taxon>Alphaproteobacteria</taxon>
        <taxon>Hyphomicrobiales</taxon>
        <taxon>Rhizobiaceae</taxon>
        <taxon>Rhizobium/Agrobacterium group</taxon>
        <taxon>Agrobacterium</taxon>
        <taxon>Agrobacterium tumefaciens complex</taxon>
    </lineage>
</organism>
<dbReference type="Pfam" id="PF10099">
    <property type="entry name" value="RskA_C"/>
    <property type="match status" value="1"/>
</dbReference>
<evidence type="ECO:0000259" key="1">
    <source>
        <dbReference type="Pfam" id="PF10099"/>
    </source>
</evidence>
<reference evidence="2 3" key="1">
    <citation type="submission" date="2016-05" db="EMBL/GenBank/DDBJ databases">
        <authorList>
            <person name="Lavstsen T."/>
            <person name="Jespersen J.S."/>
        </authorList>
    </citation>
    <scope>NUCLEOTIDE SEQUENCE [LARGE SCALE GENOMIC DNA]</scope>
    <source>
        <strain evidence="2 3">KCJ1736</strain>
    </source>
</reference>
<evidence type="ECO:0000313" key="2">
    <source>
        <dbReference type="EMBL" id="OAE49649.1"/>
    </source>
</evidence>
<dbReference type="InterPro" id="IPR051474">
    <property type="entry name" value="Anti-sigma-K/W_factor"/>
</dbReference>
<dbReference type="InterPro" id="IPR018764">
    <property type="entry name" value="RskA_C"/>
</dbReference>
<dbReference type="PANTHER" id="PTHR37461:SF1">
    <property type="entry name" value="ANTI-SIGMA-K FACTOR RSKA"/>
    <property type="match status" value="1"/>
</dbReference>
<accession>A0A176XI51</accession>
<comment type="caution">
    <text evidence="2">The sequence shown here is derived from an EMBL/GenBank/DDBJ whole genome shotgun (WGS) entry which is preliminary data.</text>
</comment>
<feature type="domain" description="Anti-sigma K factor RskA C-terminal" evidence="1">
    <location>
        <begin position="105"/>
        <end position="227"/>
    </location>
</feature>
<dbReference type="RefSeq" id="WP_063946886.1">
    <property type="nucleotide sequence ID" value="NZ_LXPS01000001.1"/>
</dbReference>
<dbReference type="GO" id="GO:0006417">
    <property type="term" value="P:regulation of translation"/>
    <property type="evidence" value="ECO:0007669"/>
    <property type="project" value="TreeGrafter"/>
</dbReference>
<gene>
    <name evidence="2" type="ORF">A7J57_15840</name>
</gene>
<proteinExistence type="predicted"/>
<dbReference type="GO" id="GO:0005886">
    <property type="term" value="C:plasma membrane"/>
    <property type="evidence" value="ECO:0007669"/>
    <property type="project" value="InterPro"/>
</dbReference>
<dbReference type="Proteomes" id="UP000077098">
    <property type="component" value="Unassembled WGS sequence"/>
</dbReference>
<dbReference type="PANTHER" id="PTHR37461">
    <property type="entry name" value="ANTI-SIGMA-K FACTOR RSKA"/>
    <property type="match status" value="1"/>
</dbReference>
<protein>
    <submittedName>
        <fullName evidence="2">Anti-sigma factor</fullName>
    </submittedName>
</protein>
<evidence type="ECO:0000313" key="3">
    <source>
        <dbReference type="Proteomes" id="UP000077098"/>
    </source>
</evidence>
<name>A0A176XI51_AGRTU</name>
<sequence length="236" mass="25237">MTTGDQSGGKHSRDEILAGEYVLGVSPLEKRRELERRIEDDRAFAQLVQRWEAEFSDFNAEYAEQVPSATVFARIEERLFGGKTANNNGSLWNSASFWRWISVATSAAAVAAIVYAALPDNRQGTAPLVAELATTDSQVNLLASYDAESGRMHIVPVATGKSDEKSLELWLVMDGGKTRSLGVFQPGATGDLIIPANMRQEITAGTTFAISVEPFGGSPTGQATGPVIAVGTARSS</sequence>
<dbReference type="EMBL" id="LXPS01000001">
    <property type="protein sequence ID" value="OAE49649.1"/>
    <property type="molecule type" value="Genomic_DNA"/>
</dbReference>
<dbReference type="GO" id="GO:0016989">
    <property type="term" value="F:sigma factor antagonist activity"/>
    <property type="evidence" value="ECO:0007669"/>
    <property type="project" value="TreeGrafter"/>
</dbReference>